<evidence type="ECO:0000256" key="2">
    <source>
        <dbReference type="ARBA" id="ARBA00022763"/>
    </source>
</evidence>
<feature type="region of interest" description="Disordered" evidence="5">
    <location>
        <begin position="61"/>
        <end position="84"/>
    </location>
</feature>
<feature type="domain" description="DNA mismatch repair proteins mutS family" evidence="6">
    <location>
        <begin position="956"/>
        <end position="1200"/>
    </location>
</feature>
<feature type="region of interest" description="Disordered" evidence="5">
    <location>
        <begin position="994"/>
        <end position="1036"/>
    </location>
</feature>
<dbReference type="Pfam" id="PF01624">
    <property type="entry name" value="MutS_I"/>
    <property type="match status" value="1"/>
</dbReference>
<keyword evidence="1" id="KW-0547">Nucleotide-binding</keyword>
<accession>A0AAD3DKN1</accession>
<dbReference type="EMBL" id="BMAR01000003">
    <property type="protein sequence ID" value="GFR42192.1"/>
    <property type="molecule type" value="Genomic_DNA"/>
</dbReference>
<dbReference type="PANTHER" id="PTHR48448">
    <property type="entry name" value="MUTL PROTEIN ISOFORM 1"/>
    <property type="match status" value="1"/>
</dbReference>
<feature type="compositionally biased region" description="Low complexity" evidence="5">
    <location>
        <begin position="650"/>
        <end position="666"/>
    </location>
</feature>
<protein>
    <recommendedName>
        <fullName evidence="6">DNA mismatch repair proteins mutS family domain-containing protein</fullName>
    </recommendedName>
</protein>
<keyword evidence="4" id="KW-0238">DNA-binding</keyword>
<evidence type="ECO:0000256" key="4">
    <source>
        <dbReference type="ARBA" id="ARBA00023125"/>
    </source>
</evidence>
<dbReference type="Proteomes" id="UP001054857">
    <property type="component" value="Unassembled WGS sequence"/>
</dbReference>
<evidence type="ECO:0000256" key="5">
    <source>
        <dbReference type="SAM" id="MobiDB-lite"/>
    </source>
</evidence>
<dbReference type="InterPro" id="IPR000432">
    <property type="entry name" value="DNA_mismatch_repair_MutS_C"/>
</dbReference>
<evidence type="ECO:0000259" key="6">
    <source>
        <dbReference type="SMART" id="SM00534"/>
    </source>
</evidence>
<reference evidence="7 8" key="1">
    <citation type="journal article" date="2021" name="Sci. Rep.">
        <title>Genome sequencing of the multicellular alga Astrephomene provides insights into convergent evolution of germ-soma differentiation.</title>
        <authorList>
            <person name="Yamashita S."/>
            <person name="Yamamoto K."/>
            <person name="Matsuzaki R."/>
            <person name="Suzuki S."/>
            <person name="Yamaguchi H."/>
            <person name="Hirooka S."/>
            <person name="Minakuchi Y."/>
            <person name="Miyagishima S."/>
            <person name="Kawachi M."/>
            <person name="Toyoda A."/>
            <person name="Nozaki H."/>
        </authorList>
    </citation>
    <scope>NUCLEOTIDE SEQUENCE [LARGE SCALE GENOMIC DNA]</scope>
    <source>
        <strain evidence="7 8">NIES-4017</strain>
    </source>
</reference>
<dbReference type="GO" id="GO:0030983">
    <property type="term" value="F:mismatched DNA binding"/>
    <property type="evidence" value="ECO:0007669"/>
    <property type="project" value="InterPro"/>
</dbReference>
<feature type="region of interest" description="Disordered" evidence="5">
    <location>
        <begin position="632"/>
        <end position="677"/>
    </location>
</feature>
<dbReference type="SUPFAM" id="SSF55271">
    <property type="entry name" value="DNA repair protein MutS, domain I"/>
    <property type="match status" value="1"/>
</dbReference>
<dbReference type="InterPro" id="IPR016151">
    <property type="entry name" value="DNA_mismatch_repair_MutS_N"/>
</dbReference>
<dbReference type="InterPro" id="IPR053276">
    <property type="entry name" value="MtDNA_mismatch_repair_MutS"/>
</dbReference>
<dbReference type="Gene3D" id="3.40.50.300">
    <property type="entry name" value="P-loop containing nucleotide triphosphate hydrolases"/>
    <property type="match status" value="1"/>
</dbReference>
<keyword evidence="3" id="KW-0067">ATP-binding</keyword>
<dbReference type="PANTHER" id="PTHR48448:SF1">
    <property type="entry name" value="MUTL PROTEIN ISOFORM 1"/>
    <property type="match status" value="1"/>
</dbReference>
<feature type="region of interest" description="Disordered" evidence="5">
    <location>
        <begin position="1403"/>
        <end position="1427"/>
    </location>
</feature>
<organism evidence="7 8">
    <name type="scientific">Astrephomene gubernaculifera</name>
    <dbReference type="NCBI Taxonomy" id="47775"/>
    <lineage>
        <taxon>Eukaryota</taxon>
        <taxon>Viridiplantae</taxon>
        <taxon>Chlorophyta</taxon>
        <taxon>core chlorophytes</taxon>
        <taxon>Chlorophyceae</taxon>
        <taxon>CS clade</taxon>
        <taxon>Chlamydomonadales</taxon>
        <taxon>Astrephomenaceae</taxon>
        <taxon>Astrephomene</taxon>
    </lineage>
</organism>
<keyword evidence="2" id="KW-0227">DNA damage</keyword>
<dbReference type="Pfam" id="PF00488">
    <property type="entry name" value="MutS_V"/>
    <property type="match status" value="1"/>
</dbReference>
<evidence type="ECO:0000313" key="7">
    <source>
        <dbReference type="EMBL" id="GFR42192.1"/>
    </source>
</evidence>
<name>A0AAD3DKN1_9CHLO</name>
<proteinExistence type="predicted"/>
<dbReference type="Gene3D" id="3.40.1170.10">
    <property type="entry name" value="DNA repair protein MutS, domain I"/>
    <property type="match status" value="1"/>
</dbReference>
<dbReference type="SUPFAM" id="SSF52540">
    <property type="entry name" value="P-loop containing nucleoside triphosphate hydrolases"/>
    <property type="match status" value="1"/>
</dbReference>
<feature type="compositionally biased region" description="Acidic residues" evidence="5">
    <location>
        <begin position="634"/>
        <end position="649"/>
    </location>
</feature>
<dbReference type="InterPro" id="IPR007695">
    <property type="entry name" value="DNA_mismatch_repair_MutS-lik_N"/>
</dbReference>
<sequence>MLAGGSHCRRGFLGSSLHRGVTVCARAPAIKAATHSSRSSASRTVGSALVGCGPAVAPAIPSIRTRNNSTNRSSAFCSPAPPSPATQTWRPIALLAVFANDRAHITAAGAHILRYPQRCHAGRAGFATSASRRGEASITPEAAAYWKQIMAGVDKPHLSSLVGSLDWEHPLGLSAARAKGHVQCYNDFLAAKKKHPTAVVLVRIGDFYEAVGYDALLLCQLCGLNPMSPHLGLALAGFPKLARSLRRYLNLLIEQGFAVAMVEEVGTLSTPSRQSKQRKLVSLVSASSPYYVYGSVEDECGGDDTPLPKPIVGVSVPGGGGFRLLQYWPQRRAVLVRGQLSLEALVAHLHAGGLAPPLHLHASVRGRDKEAGRGSSVVRTLSALLSTTVEHYGTHGGVAGGASCWVKSTAAAAAATGDDVEGFKLVVARQLGLDATAAERMEVLAPPLHDDTPVPPSLSTITQLGLAGARGVPSLLSAALPDGTPAPAREWMRRLLLLPPPPAVAEAIRAACHALANPAAGAPALPPLVTSVPGARISALLGEGVAGHNTLRELEGMLTRVVDLLRLPGPAAAALHSALGGVMRWSLAAHGGVAWEEVPAERFAAACAAAAAAIGDVVPPLEELAAAGLVAPEAGEESDASADEEEDSDAAAAAAAAGTAANRTRAAPPPAPSPAGPARLPAVLLPYTSPAGGLGALQLQALSEAGRLVRRMERFRLGVRDECMEDSIRRVSAARSAVVCALLDLAGVLQAAGVEAEMRMAPHDDAVWARLVGWNGKKLSAAHQRTQLELVLRRTGQRLLHPLNRKRAVEGERLSSEQLEAAAAEYRLAVEAAEKQSRHVLRQLCRRLYGGEGAGGLAVAAAGGAPAGRSPSPQQPPHLVTLLAACELSVVATALERHVARTKQAGWNWPAMPPASSLLHPGGEVGRHVALQLPGLWPFWMDRRQAVGNSLQLRAGRLALLTGPNMAGKSTVLRSVAAAALLAICGLSVPAGRGLSQPAPPAPHGHQQQQQQQQQEGVGSREGQLQGPPPPPPLQASWLAHVSLRNFSGDSPLEGKSAFAVEMEDTAHTLEVARTLGPRCLVLLDELGKGTEVVAGSALAAAVVQALVGAGAAGVFATHLHDLVYLLRPLQREGRLEYWAMEVVRRLAGRPLAPGLPPRLHPTRRVLTDNKACVRSLGLQVAADCGMQPDVLRAAVLFEQRMADMMWRARAREYGVEEAGEDAVWGGEGSGGTAGVTMGRQPQMSPPLSQPMSEGVVEVGAAEGLLREEAAAWREEEQEAIAVAADGTAEATRAQGAAQAETPGAAAAWGAGLAAAGGRDDTSEAAAVGAEPEPYQGISGWKTEQPPALGGAQVEAAVSVAAAAAVAGQAGGRAQPAVQDEEVVTVGAADVLTSQGVITGGGAVAVSPDGTSSLDASGGGGGGEEEKGVLAATPAAMAAADGLQKLDAAAGMLRDAVRAAMARAGCQLGPDSGALEWLLPEWRPAPGHAGEAAVYVLLRWDGLLYVGESEDIGKRLTLHRRNETKERKALGGIVSAAVSRTIGFYVSILLWPSHTLFTATPAGWLAQTCRTPPSPQRARSAGPRHCAACTACCPPTQAARAPPRTWRRS</sequence>
<dbReference type="GO" id="GO:0005524">
    <property type="term" value="F:ATP binding"/>
    <property type="evidence" value="ECO:0007669"/>
    <property type="project" value="UniProtKB-KW"/>
</dbReference>
<dbReference type="InterPro" id="IPR027417">
    <property type="entry name" value="P-loop_NTPase"/>
</dbReference>
<evidence type="ECO:0000313" key="8">
    <source>
        <dbReference type="Proteomes" id="UP001054857"/>
    </source>
</evidence>
<gene>
    <name evidence="7" type="ORF">Agub_g3082</name>
</gene>
<evidence type="ECO:0000256" key="1">
    <source>
        <dbReference type="ARBA" id="ARBA00022741"/>
    </source>
</evidence>
<dbReference type="GO" id="GO:0006298">
    <property type="term" value="P:mismatch repair"/>
    <property type="evidence" value="ECO:0007669"/>
    <property type="project" value="InterPro"/>
</dbReference>
<evidence type="ECO:0000256" key="3">
    <source>
        <dbReference type="ARBA" id="ARBA00022840"/>
    </source>
</evidence>
<dbReference type="SMART" id="SM00534">
    <property type="entry name" value="MUTSac"/>
    <property type="match status" value="1"/>
</dbReference>
<keyword evidence="8" id="KW-1185">Reference proteome</keyword>
<comment type="caution">
    <text evidence="7">The sequence shown here is derived from an EMBL/GenBank/DDBJ whole genome shotgun (WGS) entry which is preliminary data.</text>
</comment>